<accession>A0A8S4HBQ1</accession>
<gene>
    <name evidence="1" type="ORF">PVW1_100021600</name>
</gene>
<name>A0A8S4HBQ1_PLAVI</name>
<protein>
    <submittedName>
        <fullName evidence="1">(malaria parasite P. vivax) hypothetical protein</fullName>
    </submittedName>
</protein>
<dbReference type="Proteomes" id="UP000779233">
    <property type="component" value="Unassembled WGS sequence"/>
</dbReference>
<dbReference type="AlphaFoldDB" id="A0A8S4HBQ1"/>
<evidence type="ECO:0000313" key="2">
    <source>
        <dbReference type="Proteomes" id="UP000779233"/>
    </source>
</evidence>
<organism evidence="1 2">
    <name type="scientific">Plasmodium vivax</name>
    <name type="common">malaria parasite P. vivax</name>
    <dbReference type="NCBI Taxonomy" id="5855"/>
    <lineage>
        <taxon>Eukaryota</taxon>
        <taxon>Sar</taxon>
        <taxon>Alveolata</taxon>
        <taxon>Apicomplexa</taxon>
        <taxon>Aconoidasida</taxon>
        <taxon>Haemosporida</taxon>
        <taxon>Plasmodiidae</taxon>
        <taxon>Plasmodium</taxon>
        <taxon>Plasmodium (Plasmodium)</taxon>
    </lineage>
</organism>
<comment type="caution">
    <text evidence="1">The sequence shown here is derived from an EMBL/GenBank/DDBJ whole genome shotgun (WGS) entry which is preliminary data.</text>
</comment>
<dbReference type="EMBL" id="CAJZCX010000005">
    <property type="protein sequence ID" value="CAG9474643.1"/>
    <property type="molecule type" value="Genomic_DNA"/>
</dbReference>
<evidence type="ECO:0000313" key="1">
    <source>
        <dbReference type="EMBL" id="CAG9474643.1"/>
    </source>
</evidence>
<proteinExistence type="predicted"/>
<reference evidence="1" key="1">
    <citation type="submission" date="2021-09" db="EMBL/GenBank/DDBJ databases">
        <authorList>
            <consortium name="Pathogen Informatics"/>
        </authorList>
    </citation>
    <scope>NUCLEOTIDE SEQUENCE</scope>
    <source>
        <strain evidence="1">PvW1</strain>
    </source>
</reference>
<dbReference type="Pfam" id="PF05795">
    <property type="entry name" value="Plasmodium_Vir"/>
    <property type="match status" value="1"/>
</dbReference>
<dbReference type="InterPro" id="IPR008780">
    <property type="entry name" value="Plasmodium_Vir"/>
</dbReference>
<dbReference type="VEuPathDB" id="PlasmoDB:PVPAM_000027000"/>
<sequence length="366" mass="42185">MTDDILDIAKWEQKYPFLNDVIATYNGFDKAVVDDENESKFDVLCKQIITQSNGDLSIHTDICMKLMRNLGYFSLNPKVYQFTHDRCNILFNWIYKLIKEKKIADNVINKCFVEYNSYMDNIYNDKRCYRFLYDKIYEPIKVTLLDIFDNNMHIIEKMLKTEKQEIKIPCRKFVCECVNIYKYMNNTYCPKGKAKIEDYSSTCSKLEQFKNSYMLILYSKSDLSPIIPSLYNIDKDLLAKCRDHENKLQLDSKGLETQESYSGNSLSRATEGQSNLLADGTTITPANVESSMKKTITTTIGTFAGASSLLAFLYKFTPAGRLVNPKLRRTTGIINNNFYGEEANGMLFDGNEHNGFNSYNIGYEAV</sequence>